<protein>
    <submittedName>
        <fullName evidence="3">Uncharacterized protein</fullName>
    </submittedName>
</protein>
<evidence type="ECO:0000256" key="2">
    <source>
        <dbReference type="SAM" id="SignalP"/>
    </source>
</evidence>
<feature type="chain" id="PRO_5002117105" evidence="2">
    <location>
        <begin position="34"/>
        <end position="116"/>
    </location>
</feature>
<dbReference type="KEGG" id="mbac:BN1209_1411"/>
<feature type="signal peptide" evidence="2">
    <location>
        <begin position="1"/>
        <end position="33"/>
    </location>
</feature>
<keyword evidence="2" id="KW-0732">Signal</keyword>
<evidence type="ECO:0000256" key="1">
    <source>
        <dbReference type="SAM" id="MobiDB-lite"/>
    </source>
</evidence>
<dbReference type="HOGENOM" id="CLU_2093962_0_0_4"/>
<feature type="compositionally biased region" description="Low complexity" evidence="1">
    <location>
        <begin position="88"/>
        <end position="116"/>
    </location>
</feature>
<sequence>MPPPSSNNKDSTMNKTKLAVASLIAMIFFNAHADGVFVEAGGTYTATGSPVQSVITGPTTANGGLGGTASSTTGTINANGGLGGLGGNSSLSTGDSILSTGSSTAQGGQSSSSGNT</sequence>
<proteinExistence type="predicted"/>
<keyword evidence="4" id="KW-1185">Reference proteome</keyword>
<organism evidence="3 4">
    <name type="scientific">Candidatus Methylopumilus turicensis</name>
    <dbReference type="NCBI Taxonomy" id="1581680"/>
    <lineage>
        <taxon>Bacteria</taxon>
        <taxon>Pseudomonadati</taxon>
        <taxon>Pseudomonadota</taxon>
        <taxon>Betaproteobacteria</taxon>
        <taxon>Nitrosomonadales</taxon>
        <taxon>Methylophilaceae</taxon>
        <taxon>Candidatus Methylopumilus</taxon>
    </lineage>
</organism>
<evidence type="ECO:0000313" key="3">
    <source>
        <dbReference type="EMBL" id="CEN56449.1"/>
    </source>
</evidence>
<dbReference type="EMBL" id="LN794158">
    <property type="protein sequence ID" value="CEN56449.1"/>
    <property type="molecule type" value="Genomic_DNA"/>
</dbReference>
<name>A0A0B7IZA7_9PROT</name>
<dbReference type="Proteomes" id="UP000056322">
    <property type="component" value="Chromosome 1"/>
</dbReference>
<dbReference type="AlphaFoldDB" id="A0A0B7IZA7"/>
<reference evidence="4" key="1">
    <citation type="submission" date="2014-12" db="EMBL/GenBank/DDBJ databases">
        <authorList>
            <person name="Salcher M.M."/>
        </authorList>
    </citation>
    <scope>NUCLEOTIDE SEQUENCE [LARGE SCALE GENOMIC DNA]</scope>
    <source>
        <strain evidence="4">MMS-10A-171</strain>
    </source>
</reference>
<accession>A0A0B7IZA7</accession>
<feature type="compositionally biased region" description="Low complexity" evidence="1">
    <location>
        <begin position="65"/>
        <end position="79"/>
    </location>
</feature>
<feature type="region of interest" description="Disordered" evidence="1">
    <location>
        <begin position="65"/>
        <end position="116"/>
    </location>
</feature>
<gene>
    <name evidence="3" type="ORF">BN1209_1411</name>
</gene>
<evidence type="ECO:0000313" key="4">
    <source>
        <dbReference type="Proteomes" id="UP000056322"/>
    </source>
</evidence>